<dbReference type="InterPro" id="IPR036085">
    <property type="entry name" value="PAZ_dom_sf"/>
</dbReference>
<proteinExistence type="predicted"/>
<dbReference type="InterPro" id="IPR032472">
    <property type="entry name" value="ArgoL2"/>
</dbReference>
<organism evidence="4 5">
    <name type="scientific">Viridothelium virens</name>
    <name type="common">Speckled blister lichen</name>
    <name type="synonym">Trypethelium virens</name>
    <dbReference type="NCBI Taxonomy" id="1048519"/>
    <lineage>
        <taxon>Eukaryota</taxon>
        <taxon>Fungi</taxon>
        <taxon>Dikarya</taxon>
        <taxon>Ascomycota</taxon>
        <taxon>Pezizomycotina</taxon>
        <taxon>Dothideomycetes</taxon>
        <taxon>Dothideomycetes incertae sedis</taxon>
        <taxon>Trypetheliales</taxon>
        <taxon>Trypetheliaceae</taxon>
        <taxon>Viridothelium</taxon>
    </lineage>
</organism>
<dbReference type="SMART" id="SM01163">
    <property type="entry name" value="DUF1785"/>
    <property type="match status" value="1"/>
</dbReference>
<sequence>MADRSRSSRGSGSRGGGSRGGGPRGRGDAGRGRPQPPPGAQAGVPYRSRPQQQGGQSSTENKVGNNLEQYVKDNQSKLGKEFPDRPGYGQEGSKVKLWANYFPLQVSEDLTLRKYQFEIAPVKPAPAAKGRKIERIIDIFLEDHFPQKRRGMATDYKRTLISLEDLPVKQKYTVEYRDDGADASDGTGQQYTVILQHDSEKGEKPVFISIIELLNYLRSQSTAVLYDRTAKATAIQTLNIIVGHGPKSDRDIASIGANKHFALSGNLYERADLGYGLECLRGFFVSVRPATYRILLNIQVKHAAMYKPGTVNSVVRDFTGGRKDFPPAQVHKFLARVRVELIHLARKNKSGEKVTRIKTIYGLATPRDGKDSSNPPKVPVLGAASQQVRFYIENPPQESGIPQGSFITVADYFKKVYDHTCSAAPVLNVGTHKRPVYVPPELCRIIPGQPAGVKLSPSQTKNMTDFSIRSPAANANTIVRNGPKLLGLDPLNQTLTSFKIKTNHPPNMITVPGRVLSGPSVTYRAQAKPKNIRDAGWNLNGVQFAEGTALREWAYMTLRQGNVGEKHADCLTQIQSFERAMNRSGIQASKPRWGESVNWNLEPAVREAQLTSVFRKCESQRLQMLIVILPTKDVTKDAIYKKIKAFGDVTYGVHTVCMTVSNLMKDDIGTFANIALKVNAKLGGTNHSLEAKHCSLIRQGSTMVLGIDVTHPSPGSSEDAPSVVAMVASTGPNLGQWPAELSLQEKSRQETVIKELVANMLKTRLRLWQKMNKAKLPENILVYRDGVSEGEYQATIDDELCGMQQGCKEMYPAELQKRGLPRFSVIVVGKRHHTRFYVTDEKDAQGRPKNTKPGTVVDRGVTEARNWDFFLQPHAAIQGTARPAHYCVIYDEIFRNKKLNPTNERPADMLERLTHEISYLYARATKAVSLCPAAYYADLACERARDYLVDYYDATAAATPAETESGTSGAGRDAQKSKINIHPKLKDTMFYL</sequence>
<dbReference type="EMBL" id="ML991894">
    <property type="protein sequence ID" value="KAF2228762.1"/>
    <property type="molecule type" value="Genomic_DNA"/>
</dbReference>
<dbReference type="Proteomes" id="UP000800092">
    <property type="component" value="Unassembled WGS sequence"/>
</dbReference>
<dbReference type="SMART" id="SM00950">
    <property type="entry name" value="Piwi"/>
    <property type="match status" value="1"/>
</dbReference>
<protein>
    <submittedName>
        <fullName evidence="4">Piwi-domain-containing protein</fullName>
    </submittedName>
</protein>
<dbReference type="InterPro" id="IPR045246">
    <property type="entry name" value="Piwi_ago-like"/>
</dbReference>
<evidence type="ECO:0000313" key="4">
    <source>
        <dbReference type="EMBL" id="KAF2228762.1"/>
    </source>
</evidence>
<dbReference type="Pfam" id="PF02171">
    <property type="entry name" value="Piwi"/>
    <property type="match status" value="1"/>
</dbReference>
<name>A0A6A6GSL1_VIRVR</name>
<feature type="region of interest" description="Disordered" evidence="1">
    <location>
        <begin position="1"/>
        <end position="65"/>
    </location>
</feature>
<dbReference type="InterPro" id="IPR003165">
    <property type="entry name" value="Piwi"/>
</dbReference>
<dbReference type="AlphaFoldDB" id="A0A6A6GSL1"/>
<feature type="domain" description="Piwi" evidence="3">
    <location>
        <begin position="624"/>
        <end position="949"/>
    </location>
</feature>
<evidence type="ECO:0000259" key="3">
    <source>
        <dbReference type="PROSITE" id="PS50822"/>
    </source>
</evidence>
<accession>A0A6A6GSL1</accession>
<dbReference type="Pfam" id="PF16486">
    <property type="entry name" value="ArgoN"/>
    <property type="match status" value="1"/>
</dbReference>
<feature type="compositionally biased region" description="Gly residues" evidence="1">
    <location>
        <begin position="12"/>
        <end position="24"/>
    </location>
</feature>
<evidence type="ECO:0000259" key="2">
    <source>
        <dbReference type="PROSITE" id="PS50821"/>
    </source>
</evidence>
<dbReference type="CDD" id="cd02846">
    <property type="entry name" value="PAZ_argonaute_like"/>
    <property type="match status" value="1"/>
</dbReference>
<dbReference type="Pfam" id="PF02170">
    <property type="entry name" value="PAZ"/>
    <property type="match status" value="1"/>
</dbReference>
<dbReference type="Gene3D" id="2.170.260.10">
    <property type="entry name" value="paz domain"/>
    <property type="match status" value="1"/>
</dbReference>
<dbReference type="GO" id="GO:0003723">
    <property type="term" value="F:RNA binding"/>
    <property type="evidence" value="ECO:0007669"/>
    <property type="project" value="InterPro"/>
</dbReference>
<dbReference type="PANTHER" id="PTHR22891">
    <property type="entry name" value="EUKARYOTIC TRANSLATION INITIATION FACTOR 2C"/>
    <property type="match status" value="1"/>
</dbReference>
<dbReference type="InterPro" id="IPR036397">
    <property type="entry name" value="RNaseH_sf"/>
</dbReference>
<dbReference type="Gene3D" id="3.40.50.2300">
    <property type="match status" value="1"/>
</dbReference>
<dbReference type="InterPro" id="IPR012337">
    <property type="entry name" value="RNaseH-like_sf"/>
</dbReference>
<dbReference type="PROSITE" id="PS50821">
    <property type="entry name" value="PAZ"/>
    <property type="match status" value="1"/>
</dbReference>
<dbReference type="InterPro" id="IPR003100">
    <property type="entry name" value="PAZ_dom"/>
</dbReference>
<dbReference type="OrthoDB" id="10252740at2759"/>
<dbReference type="InterPro" id="IPR032474">
    <property type="entry name" value="Argonaute_N"/>
</dbReference>
<evidence type="ECO:0000313" key="5">
    <source>
        <dbReference type="Proteomes" id="UP000800092"/>
    </source>
</evidence>
<keyword evidence="5" id="KW-1185">Reference proteome</keyword>
<evidence type="ECO:0000256" key="1">
    <source>
        <dbReference type="SAM" id="MobiDB-lite"/>
    </source>
</evidence>
<dbReference type="SUPFAM" id="SSF53098">
    <property type="entry name" value="Ribonuclease H-like"/>
    <property type="match status" value="1"/>
</dbReference>
<dbReference type="Pfam" id="PF08699">
    <property type="entry name" value="ArgoL1"/>
    <property type="match status" value="1"/>
</dbReference>
<dbReference type="SUPFAM" id="SSF101690">
    <property type="entry name" value="PAZ domain"/>
    <property type="match status" value="1"/>
</dbReference>
<dbReference type="Pfam" id="PF16488">
    <property type="entry name" value="ArgoL2"/>
    <property type="match status" value="1"/>
</dbReference>
<feature type="domain" description="PAZ" evidence="2">
    <location>
        <begin position="310"/>
        <end position="447"/>
    </location>
</feature>
<dbReference type="CDD" id="cd04657">
    <property type="entry name" value="Piwi_ago-like"/>
    <property type="match status" value="1"/>
</dbReference>
<dbReference type="Gene3D" id="3.30.420.10">
    <property type="entry name" value="Ribonuclease H-like superfamily/Ribonuclease H"/>
    <property type="match status" value="1"/>
</dbReference>
<dbReference type="InterPro" id="IPR014811">
    <property type="entry name" value="ArgoL1"/>
</dbReference>
<reference evidence="4" key="1">
    <citation type="journal article" date="2020" name="Stud. Mycol.">
        <title>101 Dothideomycetes genomes: a test case for predicting lifestyles and emergence of pathogens.</title>
        <authorList>
            <person name="Haridas S."/>
            <person name="Albert R."/>
            <person name="Binder M."/>
            <person name="Bloem J."/>
            <person name="Labutti K."/>
            <person name="Salamov A."/>
            <person name="Andreopoulos B."/>
            <person name="Baker S."/>
            <person name="Barry K."/>
            <person name="Bills G."/>
            <person name="Bluhm B."/>
            <person name="Cannon C."/>
            <person name="Castanera R."/>
            <person name="Culley D."/>
            <person name="Daum C."/>
            <person name="Ezra D."/>
            <person name="Gonzalez J."/>
            <person name="Henrissat B."/>
            <person name="Kuo A."/>
            <person name="Liang C."/>
            <person name="Lipzen A."/>
            <person name="Lutzoni F."/>
            <person name="Magnuson J."/>
            <person name="Mondo S."/>
            <person name="Nolan M."/>
            <person name="Ohm R."/>
            <person name="Pangilinan J."/>
            <person name="Park H.-J."/>
            <person name="Ramirez L."/>
            <person name="Alfaro M."/>
            <person name="Sun H."/>
            <person name="Tritt A."/>
            <person name="Yoshinaga Y."/>
            <person name="Zwiers L.-H."/>
            <person name="Turgeon B."/>
            <person name="Goodwin S."/>
            <person name="Spatafora J."/>
            <person name="Crous P."/>
            <person name="Grigoriev I."/>
        </authorList>
    </citation>
    <scope>NUCLEOTIDE SEQUENCE</scope>
    <source>
        <strain evidence="4">Tuck. ex Michener</strain>
    </source>
</reference>
<dbReference type="PROSITE" id="PS50822">
    <property type="entry name" value="PIWI"/>
    <property type="match status" value="1"/>
</dbReference>
<gene>
    <name evidence="4" type="ORF">EV356DRAFT_457121</name>
</gene>